<keyword evidence="2" id="KW-0479">Metal-binding</keyword>
<dbReference type="Pfam" id="PF00355">
    <property type="entry name" value="Rieske"/>
    <property type="match status" value="1"/>
</dbReference>
<reference evidence="6" key="1">
    <citation type="submission" date="2022-10" db="EMBL/GenBank/DDBJ databases">
        <title>The complete genomes of actinobacterial strains from the NBC collection.</title>
        <authorList>
            <person name="Joergensen T.S."/>
            <person name="Alvarez Arevalo M."/>
            <person name="Sterndorff E.B."/>
            <person name="Faurdal D."/>
            <person name="Vuksanovic O."/>
            <person name="Mourched A.-S."/>
            <person name="Charusanti P."/>
            <person name="Shaw S."/>
            <person name="Blin K."/>
            <person name="Weber T."/>
        </authorList>
    </citation>
    <scope>NUCLEOTIDE SEQUENCE</scope>
    <source>
        <strain evidence="6">NBC_01482</strain>
    </source>
</reference>
<evidence type="ECO:0000256" key="3">
    <source>
        <dbReference type="ARBA" id="ARBA00023004"/>
    </source>
</evidence>
<keyword evidence="3" id="KW-0408">Iron</keyword>
<keyword evidence="1" id="KW-0001">2Fe-2S</keyword>
<keyword evidence="4" id="KW-0411">Iron-sulfur</keyword>
<gene>
    <name evidence="6" type="ORF">OG563_43030</name>
</gene>
<sequence>MSDTMIRIKLCDRSDVPANGIIRVTDVPGIDIPLAVADSDGEIFCIADTCSHQTASLSDGWVEDGCVECPLHESRFDLATGSPDVPPARTPIATFPVVVENGQVFLVEARS</sequence>
<evidence type="ECO:0000256" key="1">
    <source>
        <dbReference type="ARBA" id="ARBA00022714"/>
    </source>
</evidence>
<evidence type="ECO:0000313" key="6">
    <source>
        <dbReference type="EMBL" id="WUV45784.1"/>
    </source>
</evidence>
<evidence type="ECO:0000256" key="2">
    <source>
        <dbReference type="ARBA" id="ARBA00022723"/>
    </source>
</evidence>
<proteinExistence type="predicted"/>
<dbReference type="EMBL" id="CP109441">
    <property type="protein sequence ID" value="WUV45784.1"/>
    <property type="molecule type" value="Genomic_DNA"/>
</dbReference>
<dbReference type="InterPro" id="IPR036922">
    <property type="entry name" value="Rieske_2Fe-2S_sf"/>
</dbReference>
<dbReference type="Gene3D" id="2.102.10.10">
    <property type="entry name" value="Rieske [2Fe-2S] iron-sulphur domain"/>
    <property type="match status" value="1"/>
</dbReference>
<dbReference type="CDD" id="cd03528">
    <property type="entry name" value="Rieske_RO_ferredoxin"/>
    <property type="match status" value="1"/>
</dbReference>
<dbReference type="PANTHER" id="PTHR21496">
    <property type="entry name" value="FERREDOXIN-RELATED"/>
    <property type="match status" value="1"/>
</dbReference>
<dbReference type="Proteomes" id="UP001432062">
    <property type="component" value="Chromosome"/>
</dbReference>
<protein>
    <submittedName>
        <fullName evidence="6">Non-heme iron oxygenase ferredoxin subunit</fullName>
    </submittedName>
</protein>
<accession>A0ABZ1YVK1</accession>
<dbReference type="PROSITE" id="PS51296">
    <property type="entry name" value="RIESKE"/>
    <property type="match status" value="1"/>
</dbReference>
<evidence type="ECO:0000256" key="4">
    <source>
        <dbReference type="ARBA" id="ARBA00023014"/>
    </source>
</evidence>
<feature type="domain" description="Rieske" evidence="5">
    <location>
        <begin position="8"/>
        <end position="106"/>
    </location>
</feature>
<dbReference type="RefSeq" id="WP_327099042.1">
    <property type="nucleotide sequence ID" value="NZ_CP109149.1"/>
</dbReference>
<evidence type="ECO:0000313" key="7">
    <source>
        <dbReference type="Proteomes" id="UP001432062"/>
    </source>
</evidence>
<dbReference type="PANTHER" id="PTHR21496:SF23">
    <property type="entry name" value="3-PHENYLPROPIONATE_CINNAMIC ACID DIOXYGENASE FERREDOXIN SUBUNIT"/>
    <property type="match status" value="1"/>
</dbReference>
<evidence type="ECO:0000259" key="5">
    <source>
        <dbReference type="PROSITE" id="PS51296"/>
    </source>
</evidence>
<dbReference type="InterPro" id="IPR017941">
    <property type="entry name" value="Rieske_2Fe-2S"/>
</dbReference>
<dbReference type="SUPFAM" id="SSF50022">
    <property type="entry name" value="ISP domain"/>
    <property type="match status" value="1"/>
</dbReference>
<keyword evidence="7" id="KW-1185">Reference proteome</keyword>
<organism evidence="6 7">
    <name type="scientific">Nocardia vinacea</name>
    <dbReference type="NCBI Taxonomy" id="96468"/>
    <lineage>
        <taxon>Bacteria</taxon>
        <taxon>Bacillati</taxon>
        <taxon>Actinomycetota</taxon>
        <taxon>Actinomycetes</taxon>
        <taxon>Mycobacteriales</taxon>
        <taxon>Nocardiaceae</taxon>
        <taxon>Nocardia</taxon>
    </lineage>
</organism>
<name>A0ABZ1YVK1_9NOCA</name>